<dbReference type="EMBL" id="CAKLBY020000224">
    <property type="protein sequence ID" value="CAK7936529.1"/>
    <property type="molecule type" value="Genomic_DNA"/>
</dbReference>
<dbReference type="Proteomes" id="UP001162060">
    <property type="component" value="Unassembled WGS sequence"/>
</dbReference>
<gene>
    <name evidence="1" type="ORF">PM001_LOCUS21679</name>
</gene>
<evidence type="ECO:0000313" key="1">
    <source>
        <dbReference type="EMBL" id="CAK7936529.1"/>
    </source>
</evidence>
<dbReference type="AlphaFoldDB" id="A0AAV1UNW8"/>
<evidence type="ECO:0000313" key="2">
    <source>
        <dbReference type="Proteomes" id="UP001162060"/>
    </source>
</evidence>
<name>A0AAV1UNW8_9STRA</name>
<organism evidence="1 2">
    <name type="scientific">Peronospora matthiolae</name>
    <dbReference type="NCBI Taxonomy" id="2874970"/>
    <lineage>
        <taxon>Eukaryota</taxon>
        <taxon>Sar</taxon>
        <taxon>Stramenopiles</taxon>
        <taxon>Oomycota</taxon>
        <taxon>Peronosporomycetes</taxon>
        <taxon>Peronosporales</taxon>
        <taxon>Peronosporaceae</taxon>
        <taxon>Peronospora</taxon>
    </lineage>
</organism>
<sequence>MMQTYFGGVMGAIRLDDLQVLQFCCSCVCRCGLQDTAGFGVAEGALCVACTSVKYRKNEDKYNTLRHTKPRCSDMVNSLH</sequence>
<proteinExistence type="predicted"/>
<protein>
    <submittedName>
        <fullName evidence="1">Uncharacterized protein</fullName>
    </submittedName>
</protein>
<reference evidence="1" key="1">
    <citation type="submission" date="2024-01" db="EMBL/GenBank/DDBJ databases">
        <authorList>
            <person name="Webb A."/>
        </authorList>
    </citation>
    <scope>NUCLEOTIDE SEQUENCE</scope>
    <source>
        <strain evidence="1">Pm1</strain>
    </source>
</reference>
<accession>A0AAV1UNW8</accession>
<comment type="caution">
    <text evidence="1">The sequence shown here is derived from an EMBL/GenBank/DDBJ whole genome shotgun (WGS) entry which is preliminary data.</text>
</comment>